<dbReference type="Gene3D" id="2.40.30.10">
    <property type="entry name" value="Translation factors"/>
    <property type="match status" value="1"/>
</dbReference>
<dbReference type="PANTHER" id="PTHR11229:SF16">
    <property type="entry name" value="LARGE RIBOSOMAL SUBUNIT PROTEIN UL3C"/>
    <property type="match status" value="1"/>
</dbReference>
<dbReference type="AlphaFoldDB" id="A0A0G1QDP8"/>
<evidence type="ECO:0000313" key="9">
    <source>
        <dbReference type="EMBL" id="KKU15888.1"/>
    </source>
</evidence>
<reference evidence="9 10" key="1">
    <citation type="journal article" date="2015" name="Nature">
        <title>rRNA introns, odd ribosomes, and small enigmatic genomes across a large radiation of phyla.</title>
        <authorList>
            <person name="Brown C.T."/>
            <person name="Hug L.A."/>
            <person name="Thomas B.C."/>
            <person name="Sharon I."/>
            <person name="Castelle C.J."/>
            <person name="Singh A."/>
            <person name="Wilkins M.J."/>
            <person name="Williams K.H."/>
            <person name="Banfield J.F."/>
        </authorList>
    </citation>
    <scope>NUCLEOTIDE SEQUENCE [LARGE SCALE GENOMIC DNA]</scope>
</reference>
<sequence length="150" mass="16345">MKNESVKKIHAKKGVMTQIWNNDAVIPVTSVLYADEKEIGELKIGDKVNVSGRSKGKGFQGVVKRHGFAGGPKTHGQKNRLRAPGSIGATAPQRTIKGRKMAGRMGNERVTVRNLRVADVRQSEKTILLKGAIPGIRGARVEIRQKKKTA</sequence>
<gene>
    <name evidence="9" type="ORF">UX22_C0001G0030</name>
</gene>
<dbReference type="Proteomes" id="UP000034727">
    <property type="component" value="Unassembled WGS sequence"/>
</dbReference>
<dbReference type="PATRIC" id="fig|1618663.3.peg.35"/>
<evidence type="ECO:0000256" key="7">
    <source>
        <dbReference type="RuleBase" id="RU003906"/>
    </source>
</evidence>
<keyword evidence="2 7" id="KW-0699">rRNA-binding</keyword>
<evidence type="ECO:0000256" key="6">
    <source>
        <dbReference type="RuleBase" id="RU003905"/>
    </source>
</evidence>
<evidence type="ECO:0000256" key="2">
    <source>
        <dbReference type="ARBA" id="ARBA00022730"/>
    </source>
</evidence>
<feature type="region of interest" description="Disordered" evidence="8">
    <location>
        <begin position="55"/>
        <end position="90"/>
    </location>
</feature>
<dbReference type="GO" id="GO:0006412">
    <property type="term" value="P:translation"/>
    <property type="evidence" value="ECO:0007669"/>
    <property type="project" value="InterPro"/>
</dbReference>
<dbReference type="EMBL" id="LCLJ01000001">
    <property type="protein sequence ID" value="KKU15888.1"/>
    <property type="molecule type" value="Genomic_DNA"/>
</dbReference>
<evidence type="ECO:0000313" key="10">
    <source>
        <dbReference type="Proteomes" id="UP000034727"/>
    </source>
</evidence>
<dbReference type="InterPro" id="IPR000597">
    <property type="entry name" value="Ribosomal_uL3"/>
</dbReference>
<name>A0A0G1QDP8_9BACT</name>
<organism evidence="9 10">
    <name type="scientific">Candidatus Jorgensenbacteria bacterium GW2011_GWA2_45_9</name>
    <dbReference type="NCBI Taxonomy" id="1618663"/>
    <lineage>
        <taxon>Bacteria</taxon>
        <taxon>Candidatus Joergenseniibacteriota</taxon>
    </lineage>
</organism>
<comment type="function">
    <text evidence="7">One of the primary rRNA binding proteins, it binds directly near the 3'-end of the 23S rRNA, where it nucleates assembly of the 50S subunit.</text>
</comment>
<evidence type="ECO:0000256" key="4">
    <source>
        <dbReference type="ARBA" id="ARBA00022980"/>
    </source>
</evidence>
<dbReference type="GO" id="GO:0022625">
    <property type="term" value="C:cytosolic large ribosomal subunit"/>
    <property type="evidence" value="ECO:0007669"/>
    <property type="project" value="TreeGrafter"/>
</dbReference>
<proteinExistence type="inferred from homology"/>
<dbReference type="Pfam" id="PF00297">
    <property type="entry name" value="Ribosomal_L3"/>
    <property type="match status" value="1"/>
</dbReference>
<keyword evidence="5 6" id="KW-0687">Ribonucleoprotein</keyword>
<dbReference type="FunFam" id="2.40.30.10:FF:000004">
    <property type="entry name" value="50S ribosomal protein L3"/>
    <property type="match status" value="1"/>
</dbReference>
<keyword evidence="4 6" id="KW-0689">Ribosomal protein</keyword>
<dbReference type="GO" id="GO:0019843">
    <property type="term" value="F:rRNA binding"/>
    <property type="evidence" value="ECO:0007669"/>
    <property type="project" value="UniProtKB-KW"/>
</dbReference>
<dbReference type="InterPro" id="IPR019926">
    <property type="entry name" value="Ribosomal_uL3_CS"/>
</dbReference>
<keyword evidence="3 7" id="KW-0694">RNA-binding</keyword>
<protein>
    <recommendedName>
        <fullName evidence="7">50S ribosomal protein L3</fullName>
    </recommendedName>
</protein>
<accession>A0A0G1QDP8</accession>
<comment type="similarity">
    <text evidence="1 6">Belongs to the universal ribosomal protein uL3 family.</text>
</comment>
<dbReference type="InterPro" id="IPR009000">
    <property type="entry name" value="Transl_B-barrel_sf"/>
</dbReference>
<evidence type="ECO:0000256" key="3">
    <source>
        <dbReference type="ARBA" id="ARBA00022884"/>
    </source>
</evidence>
<evidence type="ECO:0000256" key="5">
    <source>
        <dbReference type="ARBA" id="ARBA00023274"/>
    </source>
</evidence>
<dbReference type="GO" id="GO:0003735">
    <property type="term" value="F:structural constituent of ribosome"/>
    <property type="evidence" value="ECO:0007669"/>
    <property type="project" value="InterPro"/>
</dbReference>
<comment type="subunit">
    <text evidence="7">Part of the 50S ribosomal subunit. Forms a cluster with proteins L14 and L19.</text>
</comment>
<dbReference type="InterPro" id="IPR019927">
    <property type="entry name" value="Ribosomal_uL3_bac/org-type"/>
</dbReference>
<comment type="caution">
    <text evidence="9">The sequence shown here is derived from an EMBL/GenBank/DDBJ whole genome shotgun (WGS) entry which is preliminary data.</text>
</comment>
<evidence type="ECO:0000256" key="8">
    <source>
        <dbReference type="SAM" id="MobiDB-lite"/>
    </source>
</evidence>
<dbReference type="PROSITE" id="PS00474">
    <property type="entry name" value="RIBOSOMAL_L3"/>
    <property type="match status" value="1"/>
</dbReference>
<evidence type="ECO:0000256" key="1">
    <source>
        <dbReference type="ARBA" id="ARBA00006540"/>
    </source>
</evidence>
<dbReference type="SUPFAM" id="SSF50447">
    <property type="entry name" value="Translation proteins"/>
    <property type="match status" value="1"/>
</dbReference>
<dbReference type="PANTHER" id="PTHR11229">
    <property type="entry name" value="50S RIBOSOMAL PROTEIN L3"/>
    <property type="match status" value="1"/>
</dbReference>